<protein>
    <recommendedName>
        <fullName evidence="4">Fungal-specific transcription factor domain-containing protein</fullName>
    </recommendedName>
</protein>
<evidence type="ECO:0000313" key="3">
    <source>
        <dbReference type="Proteomes" id="UP000326198"/>
    </source>
</evidence>
<feature type="compositionally biased region" description="Low complexity" evidence="1">
    <location>
        <begin position="1"/>
        <end position="21"/>
    </location>
</feature>
<dbReference type="AlphaFoldDB" id="A0A5N7APQ5"/>
<gene>
    <name evidence="2" type="ORF">BDV26DRAFT_298421</name>
</gene>
<proteinExistence type="predicted"/>
<organism evidence="2 3">
    <name type="scientific">Aspergillus bertholletiae</name>
    <dbReference type="NCBI Taxonomy" id="1226010"/>
    <lineage>
        <taxon>Eukaryota</taxon>
        <taxon>Fungi</taxon>
        <taxon>Dikarya</taxon>
        <taxon>Ascomycota</taxon>
        <taxon>Pezizomycotina</taxon>
        <taxon>Eurotiomycetes</taxon>
        <taxon>Eurotiomycetidae</taxon>
        <taxon>Eurotiales</taxon>
        <taxon>Aspergillaceae</taxon>
        <taxon>Aspergillus</taxon>
        <taxon>Aspergillus subgen. Circumdati</taxon>
    </lineage>
</organism>
<dbReference type="Proteomes" id="UP000326198">
    <property type="component" value="Unassembled WGS sequence"/>
</dbReference>
<name>A0A5N7APQ5_9EURO</name>
<dbReference type="EMBL" id="ML736393">
    <property type="protein sequence ID" value="KAE8371834.1"/>
    <property type="molecule type" value="Genomic_DNA"/>
</dbReference>
<reference evidence="2 3" key="1">
    <citation type="submission" date="2019-04" db="EMBL/GenBank/DDBJ databases">
        <title>Friends and foes A comparative genomics studyof 23 Aspergillus species from section Flavi.</title>
        <authorList>
            <consortium name="DOE Joint Genome Institute"/>
            <person name="Kjaerbolling I."/>
            <person name="Vesth T."/>
            <person name="Frisvad J.C."/>
            <person name="Nybo J.L."/>
            <person name="Theobald S."/>
            <person name="Kildgaard S."/>
            <person name="Isbrandt T."/>
            <person name="Kuo A."/>
            <person name="Sato A."/>
            <person name="Lyhne E.K."/>
            <person name="Kogle M.E."/>
            <person name="Wiebenga A."/>
            <person name="Kun R.S."/>
            <person name="Lubbers R.J."/>
            <person name="Makela M.R."/>
            <person name="Barry K."/>
            <person name="Chovatia M."/>
            <person name="Clum A."/>
            <person name="Daum C."/>
            <person name="Haridas S."/>
            <person name="He G."/>
            <person name="LaButti K."/>
            <person name="Lipzen A."/>
            <person name="Mondo S."/>
            <person name="Riley R."/>
            <person name="Salamov A."/>
            <person name="Simmons B.A."/>
            <person name="Magnuson J.K."/>
            <person name="Henrissat B."/>
            <person name="Mortensen U.H."/>
            <person name="Larsen T.O."/>
            <person name="Devries R.P."/>
            <person name="Grigoriev I.V."/>
            <person name="Machida M."/>
            <person name="Baker S.E."/>
            <person name="Andersen M.R."/>
        </authorList>
    </citation>
    <scope>NUCLEOTIDE SEQUENCE [LARGE SCALE GENOMIC DNA]</scope>
    <source>
        <strain evidence="2 3">IBT 29228</strain>
    </source>
</reference>
<evidence type="ECO:0000256" key="1">
    <source>
        <dbReference type="SAM" id="MobiDB-lite"/>
    </source>
</evidence>
<keyword evidence="3" id="KW-1185">Reference proteome</keyword>
<evidence type="ECO:0008006" key="4">
    <source>
        <dbReference type="Google" id="ProtNLM"/>
    </source>
</evidence>
<evidence type="ECO:0000313" key="2">
    <source>
        <dbReference type="EMBL" id="KAE8371834.1"/>
    </source>
</evidence>
<sequence length="502" mass="56636">MALSPFQSSMASPSSPSSFSSRDCSLLEPVGSPSPMRSSLTPEQRADQEPTPVVPDVRLGVQPGIYEECHAPYDCTANSPLGPIPLLFMNCTRTIPTHGVDDMQALSFHRTVFGPLKSTRTPAHSAQSLFVNYVVDKQMALHFLLAVAHSELSLYYGNGLILPQKSYLHFYQGTKLLRHASTPRGPTDHVNMMLSFLYMYMFWMRRDSPVAQKLRGLSRIVVDYVRTHKVDEFCTHDDVDSLPDGLLIPDHVLVARIFTYLYDRDGFCSFFGCGGSFATFVNEDHSTRRKIWRLSRTVFLMFPEENGLTSSSSLPEVHEAAILELYFMLITIHHEINIYSQTGGLHRYGDECRLRQHLHELKNEYSYIFSLVTNGEPLSAHRVSLLECVTVTFFYALQIYLHRSCESAFGADPVPEEVGCALGSLVMAAYNAVAIGPIQLLERFQWSLFIGVIETRDPVHREWILTHLSDPALKRIYQLVQEAKRHSPVTMQSLRRIVGGGL</sequence>
<accession>A0A5N7APQ5</accession>
<feature type="region of interest" description="Disordered" evidence="1">
    <location>
        <begin position="1"/>
        <end position="57"/>
    </location>
</feature>
<dbReference type="OrthoDB" id="4356994at2759"/>